<dbReference type="SUPFAM" id="SSF52540">
    <property type="entry name" value="P-loop containing nucleoside triphosphate hydrolases"/>
    <property type="match status" value="1"/>
</dbReference>
<dbReference type="Gene3D" id="3.40.50.300">
    <property type="entry name" value="P-loop containing nucleotide triphosphate hydrolases"/>
    <property type="match status" value="1"/>
</dbReference>
<dbReference type="EMBL" id="MK500287">
    <property type="protein sequence ID" value="QBK84706.1"/>
    <property type="molecule type" value="Genomic_DNA"/>
</dbReference>
<gene>
    <name evidence="1" type="ORF">LCDPAC01_01870</name>
</gene>
<reference evidence="1" key="1">
    <citation type="journal article" date="2019" name="MBio">
        <title>Virus Genomes from Deep Sea Sediments Expand the Ocean Megavirome and Support Independent Origins of Viral Gigantism.</title>
        <authorList>
            <person name="Backstrom D."/>
            <person name="Yutin N."/>
            <person name="Jorgensen S.L."/>
            <person name="Dharamshi J."/>
            <person name="Homa F."/>
            <person name="Zaremba-Niedwiedzka K."/>
            <person name="Spang A."/>
            <person name="Wolf Y.I."/>
            <person name="Koonin E.V."/>
            <person name="Ettema T.J."/>
        </authorList>
    </citation>
    <scope>NUCLEOTIDE SEQUENCE</scope>
</reference>
<proteinExistence type="predicted"/>
<name>A0A481YNM3_9VIRU</name>
<dbReference type="GO" id="GO:0016301">
    <property type="term" value="F:kinase activity"/>
    <property type="evidence" value="ECO:0007669"/>
    <property type="project" value="UniProtKB-KW"/>
</dbReference>
<dbReference type="InterPro" id="IPR027417">
    <property type="entry name" value="P-loop_NTPase"/>
</dbReference>
<protein>
    <submittedName>
        <fullName evidence="1">Deoxynucleotide monophosphate kinase</fullName>
    </submittedName>
</protein>
<organism evidence="1">
    <name type="scientific">Pithovirus LCDPAC01</name>
    <dbReference type="NCBI Taxonomy" id="2506600"/>
    <lineage>
        <taxon>Viruses</taxon>
        <taxon>Pithoviruses</taxon>
    </lineage>
</organism>
<keyword evidence="1" id="KW-0808">Transferase</keyword>
<sequence>MKIAFGYHMGTGKDTAVDYLIKKYGGVRLSVAAPLYKILYNSQDIFGFQKRKDREFLQWLSDWTRSKNPDKLVTLAIDKVHHHSNLFISDLRFPNEFNILKKRGWTCIKLIRYVKDERKGTGTHDHPSEYSLDIIRNDEWNFIIDNNGTTEEFYRKLDMVIKSIVRSRL</sequence>
<accession>A0A481YNM3</accession>
<evidence type="ECO:0000313" key="1">
    <source>
        <dbReference type="EMBL" id="QBK84706.1"/>
    </source>
</evidence>
<keyword evidence="1" id="KW-0418">Kinase</keyword>